<feature type="domain" description="ORC1/DEAH AAA+ ATPase" evidence="1">
    <location>
        <begin position="119"/>
        <end position="268"/>
    </location>
</feature>
<protein>
    <submittedName>
        <fullName evidence="2">ATP-binding protein</fullName>
    </submittedName>
</protein>
<evidence type="ECO:0000259" key="1">
    <source>
        <dbReference type="Pfam" id="PF13401"/>
    </source>
</evidence>
<keyword evidence="3" id="KW-1185">Reference proteome</keyword>
<dbReference type="GO" id="GO:0016887">
    <property type="term" value="F:ATP hydrolysis activity"/>
    <property type="evidence" value="ECO:0007669"/>
    <property type="project" value="InterPro"/>
</dbReference>
<dbReference type="Proteomes" id="UP000610760">
    <property type="component" value="Unassembled WGS sequence"/>
</dbReference>
<organism evidence="2 3">
    <name type="scientific">Fumia xinanensis</name>
    <dbReference type="NCBI Taxonomy" id="2763659"/>
    <lineage>
        <taxon>Bacteria</taxon>
        <taxon>Bacillati</taxon>
        <taxon>Bacillota</taxon>
        <taxon>Clostridia</taxon>
        <taxon>Eubacteriales</taxon>
        <taxon>Oscillospiraceae</taxon>
        <taxon>Fumia</taxon>
    </lineage>
</organism>
<dbReference type="InterPro" id="IPR049945">
    <property type="entry name" value="AAA_22"/>
</dbReference>
<reference evidence="2" key="1">
    <citation type="submission" date="2020-08" db="EMBL/GenBank/DDBJ databases">
        <title>Genome public.</title>
        <authorList>
            <person name="Liu C."/>
            <person name="Sun Q."/>
        </authorList>
    </citation>
    <scope>NUCLEOTIDE SEQUENCE</scope>
    <source>
        <strain evidence="2">NSJ-33</strain>
    </source>
</reference>
<keyword evidence="2" id="KW-0547">Nucleotide-binding</keyword>
<dbReference type="RefSeq" id="WP_249294059.1">
    <property type="nucleotide sequence ID" value="NZ_JACRSV010000001.1"/>
</dbReference>
<accession>A0A926E455</accession>
<comment type="caution">
    <text evidence="2">The sequence shown here is derived from an EMBL/GenBank/DDBJ whole genome shotgun (WGS) entry which is preliminary data.</text>
</comment>
<evidence type="ECO:0000313" key="3">
    <source>
        <dbReference type="Proteomes" id="UP000610760"/>
    </source>
</evidence>
<dbReference type="Gene3D" id="3.40.50.300">
    <property type="entry name" value="P-loop containing nucleotide triphosphate hydrolases"/>
    <property type="match status" value="1"/>
</dbReference>
<evidence type="ECO:0000313" key="2">
    <source>
        <dbReference type="EMBL" id="MBC8559175.1"/>
    </source>
</evidence>
<name>A0A926E455_9FIRM</name>
<dbReference type="EMBL" id="JACRSV010000001">
    <property type="protein sequence ID" value="MBC8559175.1"/>
    <property type="molecule type" value="Genomic_DNA"/>
</dbReference>
<dbReference type="InterPro" id="IPR027417">
    <property type="entry name" value="P-loop_NTPase"/>
</dbReference>
<dbReference type="GO" id="GO:0005524">
    <property type="term" value="F:ATP binding"/>
    <property type="evidence" value="ECO:0007669"/>
    <property type="project" value="UniProtKB-KW"/>
</dbReference>
<dbReference type="SUPFAM" id="SSF52540">
    <property type="entry name" value="P-loop containing nucleoside triphosphate hydrolases"/>
    <property type="match status" value="1"/>
</dbReference>
<sequence>MKAEYRFVPAYPDNPFISSLPKRLTAGELMEKIRSSIPPWDRSVQMSSVERLSHCNKIYEAFYPLHFAPTIYNLLYNGMIGSYAQKNSVKAIRQMTAIQNAIGRNQRPCTTTFSTQSMSCSILGISGIGKSSTIARILNLFPQVIEHTEFEGSPFFCKQINYLNVQCPSDCSVKAMCTDILLQIDRILGTEYAAKAVRRRQSVTLDALVAQLSQLCITHNIGVIIIDEIRNVLSASTKGGNHGRLVRFLVQLMNDTGICAVLVGTTEVGAFFDSEPHLARRTRGLRIGALEYGEPFYHLLAGLWQMQYTQFYQPLTDRMEGLLFEISGGLPACWHR</sequence>
<dbReference type="Pfam" id="PF13401">
    <property type="entry name" value="AAA_22"/>
    <property type="match status" value="1"/>
</dbReference>
<keyword evidence="2" id="KW-0067">ATP-binding</keyword>
<proteinExistence type="predicted"/>
<gene>
    <name evidence="2" type="ORF">H8710_03730</name>
</gene>
<dbReference type="AlphaFoldDB" id="A0A926E455"/>